<dbReference type="EMBL" id="DF968180">
    <property type="protein sequence ID" value="GAP39960.1"/>
    <property type="molecule type" value="Genomic_DNA"/>
</dbReference>
<dbReference type="PANTHER" id="PTHR46847">
    <property type="entry name" value="D-ALLOSE-BINDING PERIPLASMIC PROTEIN-RELATED"/>
    <property type="match status" value="1"/>
</dbReference>
<feature type="chain" id="PRO_5005513930" evidence="4">
    <location>
        <begin position="25"/>
        <end position="333"/>
    </location>
</feature>
<dbReference type="InterPro" id="IPR025997">
    <property type="entry name" value="SBP_2_dom"/>
</dbReference>
<dbReference type="OrthoDB" id="9814427at2"/>
<dbReference type="STRING" id="1678840.ATC1_12499"/>
<dbReference type="GO" id="GO:0030313">
    <property type="term" value="C:cell envelope"/>
    <property type="evidence" value="ECO:0007669"/>
    <property type="project" value="UniProtKB-SubCell"/>
</dbReference>
<evidence type="ECO:0000256" key="4">
    <source>
        <dbReference type="SAM" id="SignalP"/>
    </source>
</evidence>
<feature type="domain" description="Periplasmic binding protein" evidence="5">
    <location>
        <begin position="45"/>
        <end position="300"/>
    </location>
</feature>
<dbReference type="Gene3D" id="3.40.50.2300">
    <property type="match status" value="2"/>
</dbReference>
<proteinExistence type="inferred from homology"/>
<dbReference type="CDD" id="cd01536">
    <property type="entry name" value="PBP1_ABC_sugar_binding-like"/>
    <property type="match status" value="1"/>
</dbReference>
<comment type="similarity">
    <text evidence="2">Belongs to the bacterial solute-binding protein 2 family.</text>
</comment>
<keyword evidence="6" id="KW-0813">Transport</keyword>
<reference evidence="6" key="1">
    <citation type="journal article" date="2015" name="Genome Announc.">
        <title>Draft Genome Sequence of Anaerolineae Strain TC1, a Novel Isolate from a Methanogenic Wastewater Treatment System.</title>
        <authorList>
            <person name="Matsuura N."/>
            <person name="Tourlousse D.M."/>
            <person name="Sun L."/>
            <person name="Toyonaga M."/>
            <person name="Kuroda K."/>
            <person name="Ohashi A."/>
            <person name="Cruz R."/>
            <person name="Yamaguchi T."/>
            <person name="Sekiguchi Y."/>
        </authorList>
    </citation>
    <scope>NUCLEOTIDE SEQUENCE [LARGE SCALE GENOMIC DNA]</scope>
    <source>
        <strain evidence="6">TC1</strain>
    </source>
</reference>
<dbReference type="Proteomes" id="UP000053370">
    <property type="component" value="Unassembled WGS sequence"/>
</dbReference>
<gene>
    <name evidence="6" type="ORF">ATC1_12499</name>
</gene>
<dbReference type="RefSeq" id="WP_062278818.1">
    <property type="nucleotide sequence ID" value="NZ_DF968180.1"/>
</dbReference>
<feature type="signal peptide" evidence="4">
    <location>
        <begin position="1"/>
        <end position="24"/>
    </location>
</feature>
<keyword evidence="7" id="KW-1185">Reference proteome</keyword>
<dbReference type="InterPro" id="IPR028082">
    <property type="entry name" value="Peripla_BP_I"/>
</dbReference>
<evidence type="ECO:0000259" key="5">
    <source>
        <dbReference type="Pfam" id="PF13407"/>
    </source>
</evidence>
<dbReference type="PANTHER" id="PTHR46847:SF1">
    <property type="entry name" value="D-ALLOSE-BINDING PERIPLASMIC PROTEIN-RELATED"/>
    <property type="match status" value="1"/>
</dbReference>
<evidence type="ECO:0000256" key="2">
    <source>
        <dbReference type="ARBA" id="ARBA00007639"/>
    </source>
</evidence>
<comment type="subcellular location">
    <subcellularLocation>
        <location evidence="1">Cell envelope</location>
    </subcellularLocation>
</comment>
<evidence type="ECO:0000313" key="6">
    <source>
        <dbReference type="EMBL" id="GAP39960.1"/>
    </source>
</evidence>
<dbReference type="GO" id="GO:0030246">
    <property type="term" value="F:carbohydrate binding"/>
    <property type="evidence" value="ECO:0007669"/>
    <property type="project" value="UniProtKB-ARBA"/>
</dbReference>
<organism evidence="6">
    <name type="scientific">Flexilinea flocculi</name>
    <dbReference type="NCBI Taxonomy" id="1678840"/>
    <lineage>
        <taxon>Bacteria</taxon>
        <taxon>Bacillati</taxon>
        <taxon>Chloroflexota</taxon>
        <taxon>Anaerolineae</taxon>
        <taxon>Anaerolineales</taxon>
        <taxon>Anaerolineaceae</taxon>
        <taxon>Flexilinea</taxon>
    </lineage>
</organism>
<keyword evidence="3 4" id="KW-0732">Signal</keyword>
<keyword evidence="6" id="KW-0762">Sugar transport</keyword>
<evidence type="ECO:0000313" key="7">
    <source>
        <dbReference type="Proteomes" id="UP000053370"/>
    </source>
</evidence>
<protein>
    <submittedName>
        <fullName evidence="6">ABC-type sugar transport system, periplasmic component, contains N-terminal xre family HTH domain</fullName>
    </submittedName>
</protein>
<dbReference type="SUPFAM" id="SSF53822">
    <property type="entry name" value="Periplasmic binding protein-like I"/>
    <property type="match status" value="1"/>
</dbReference>
<accession>A0A0K8PCU0</accession>
<name>A0A0K8PCU0_9CHLR</name>
<evidence type="ECO:0000256" key="3">
    <source>
        <dbReference type="ARBA" id="ARBA00022729"/>
    </source>
</evidence>
<dbReference type="Pfam" id="PF13407">
    <property type="entry name" value="Peripla_BP_4"/>
    <property type="match status" value="1"/>
</dbReference>
<evidence type="ECO:0000256" key="1">
    <source>
        <dbReference type="ARBA" id="ARBA00004196"/>
    </source>
</evidence>
<dbReference type="AlphaFoldDB" id="A0A0K8PCU0"/>
<sequence length="333" mass="36494">MKKKILVTLLLVVVLSMLAAFAPAGEEKTVKVCVSWNEKVHSLIQAWQDYMEMYAKELEPTTGIKYEWIVNVANGDANLQNNNIQDCINQKVDYIVARAQDSGTIGASIKAAEEAGIPFITFDRASTSGDPTAHVGEDGYLQARSTAEAFAKLLKDNGIEGKCIELQGDLLDNTAVLRHKAWAEVEKELGAWTTVAEVPTEWKPEKFYQGALNALQANPDANCMYVASDFAFSSVENALSAVDKDAPTGDPKHIWIAADDINPMGYEAMVNGIIDVGTTWEAYSVSVLLVDTLNKMVNGEPYEKVNLISGRLATPENVQTLEYLYSTDPKYAD</sequence>